<proteinExistence type="predicted"/>
<name>A0A4S8Q9Y3_9ACTN</name>
<protein>
    <recommendedName>
        <fullName evidence="3">Phage head morphogenesis domain-containing protein</fullName>
    </recommendedName>
</protein>
<dbReference type="Proteomes" id="UP000308760">
    <property type="component" value="Unassembled WGS sequence"/>
</dbReference>
<evidence type="ECO:0000313" key="1">
    <source>
        <dbReference type="EMBL" id="THV39622.1"/>
    </source>
</evidence>
<dbReference type="Pfam" id="PF25310">
    <property type="entry name" value="VG15"/>
    <property type="match status" value="1"/>
</dbReference>
<dbReference type="RefSeq" id="WP_136535789.1">
    <property type="nucleotide sequence ID" value="NZ_STGY01000065.1"/>
</dbReference>
<evidence type="ECO:0000313" key="2">
    <source>
        <dbReference type="Proteomes" id="UP000308760"/>
    </source>
</evidence>
<dbReference type="OrthoDB" id="3194844at2"/>
<organism evidence="1 2">
    <name type="scientific">Glycomyces buryatensis</name>
    <dbReference type="NCBI Taxonomy" id="2570927"/>
    <lineage>
        <taxon>Bacteria</taxon>
        <taxon>Bacillati</taxon>
        <taxon>Actinomycetota</taxon>
        <taxon>Actinomycetes</taxon>
        <taxon>Glycomycetales</taxon>
        <taxon>Glycomycetaceae</taxon>
        <taxon>Glycomyces</taxon>
    </lineage>
</organism>
<comment type="caution">
    <text evidence="1">The sequence shown here is derived from an EMBL/GenBank/DDBJ whole genome shotgun (WGS) entry which is preliminary data.</text>
</comment>
<accession>A0A4S8Q9Y3</accession>
<reference evidence="1 2" key="2">
    <citation type="submission" date="2019-05" db="EMBL/GenBank/DDBJ databases">
        <title>Glycomyces buryatensis sp. nov.</title>
        <authorList>
            <person name="Nikitina E."/>
        </authorList>
    </citation>
    <scope>NUCLEOTIDE SEQUENCE [LARGE SCALE GENOMIC DNA]</scope>
    <source>
        <strain evidence="1 2">18</strain>
    </source>
</reference>
<dbReference type="InterPro" id="IPR057369">
    <property type="entry name" value="VG15"/>
</dbReference>
<evidence type="ECO:0008006" key="3">
    <source>
        <dbReference type="Google" id="ProtNLM"/>
    </source>
</evidence>
<gene>
    <name evidence="1" type="ORF">FAB82_17275</name>
</gene>
<reference evidence="2" key="1">
    <citation type="submission" date="2019-04" db="EMBL/GenBank/DDBJ databases">
        <title>Nocardioides xinjiangensis sp. nov.</title>
        <authorList>
            <person name="Liu S."/>
        </authorList>
    </citation>
    <scope>NUCLEOTIDE SEQUENCE [LARGE SCALE GENOMIC DNA]</scope>
    <source>
        <strain evidence="2">18</strain>
    </source>
</reference>
<keyword evidence="2" id="KW-1185">Reference proteome</keyword>
<dbReference type="AlphaFoldDB" id="A0A4S8Q9Y3"/>
<sequence>MTTAVEDLETEFARRIEREGAAAQLDLIDVWPLLDTRDLDASFPSYATAAQLVIGEHSGAMIAAADQYLAQLRDLAGVEDLADLARTVGMSIDELLEHLLMSGPVTIKTGLQAGWTLERAVELALVESLGTIQKILADLARERTFEHLQAEYNAGRTARWARFSISKRPCPWCRMQISRGPVFYTERTASFKSHKHCKCLARVIYQGTPLQRDREAEYLAEWKASGGDLNAMRRADYAAAKSED</sequence>
<dbReference type="EMBL" id="STGY01000065">
    <property type="protein sequence ID" value="THV39622.1"/>
    <property type="molecule type" value="Genomic_DNA"/>
</dbReference>